<gene>
    <name evidence="1" type="ORF">M9Y10_030255</name>
</gene>
<dbReference type="Proteomes" id="UP001470230">
    <property type="component" value="Unassembled WGS sequence"/>
</dbReference>
<dbReference type="NCBIfam" id="NF047352">
    <property type="entry name" value="P_loop_sacsin"/>
    <property type="match status" value="4"/>
</dbReference>
<evidence type="ECO:0000313" key="2">
    <source>
        <dbReference type="Proteomes" id="UP001470230"/>
    </source>
</evidence>
<protein>
    <recommendedName>
        <fullName evidence="3">Protein NO VEIN C-terminal domain-containing protein</fullName>
    </recommendedName>
</protein>
<evidence type="ECO:0008006" key="3">
    <source>
        <dbReference type="Google" id="ProtNLM"/>
    </source>
</evidence>
<reference evidence="1 2" key="1">
    <citation type="submission" date="2024-04" db="EMBL/GenBank/DDBJ databases">
        <title>Tritrichomonas musculus Genome.</title>
        <authorList>
            <person name="Alves-Ferreira E."/>
            <person name="Grigg M."/>
            <person name="Lorenzi H."/>
            <person name="Galac M."/>
        </authorList>
    </citation>
    <scope>NUCLEOTIDE SEQUENCE [LARGE SCALE GENOMIC DNA]</scope>
    <source>
        <strain evidence="1 2">EAF2021</strain>
    </source>
</reference>
<organism evidence="1 2">
    <name type="scientific">Tritrichomonas musculus</name>
    <dbReference type="NCBI Taxonomy" id="1915356"/>
    <lineage>
        <taxon>Eukaryota</taxon>
        <taxon>Metamonada</taxon>
        <taxon>Parabasalia</taxon>
        <taxon>Tritrichomonadida</taxon>
        <taxon>Tritrichomonadidae</taxon>
        <taxon>Tritrichomonas</taxon>
    </lineage>
</organism>
<name>A0ABR2KPL6_9EUKA</name>
<dbReference type="SUPFAM" id="SSF55874">
    <property type="entry name" value="ATPase domain of HSP90 chaperone/DNA topoisomerase II/histidine kinase"/>
    <property type="match status" value="4"/>
</dbReference>
<dbReference type="EMBL" id="JAPFFF010000004">
    <property type="protein sequence ID" value="KAK8892999.1"/>
    <property type="molecule type" value="Genomic_DNA"/>
</dbReference>
<evidence type="ECO:0000313" key="1">
    <source>
        <dbReference type="EMBL" id="KAK8892999.1"/>
    </source>
</evidence>
<dbReference type="InterPro" id="IPR036890">
    <property type="entry name" value="HATPase_C_sf"/>
</dbReference>
<keyword evidence="2" id="KW-1185">Reference proteome</keyword>
<sequence length="4222" mass="497591">MDDGTICPIESIEAVQNELMDNMYIANVMNRIRELQSPSEADRTRWLWELLQNAQDSIKPDEKVNAKITVYKNNDVTFEHTGGIFTGKAMCGLLYKYSEGKGNEESTGRFGTGFMTTLTLSEIIEVETNIFQDINSQKVTGFRVTLYRNGTEKEELKEGLRNMRRSFKKVDPYIDFTTRFKYQNSNEEAIKLGLKSFMNCGAQTMLFATKVQNFVFNYKDEIYSIERGNAEKINDSLSIQSFTVIGESKKYDRKFILISIREPSELISKKYKNDRHLRLQIAIEFADNKLVAHEGKTCLYCTFPFIGSEKHQLPFIMNCSDFEPDTERQSLLLEGDNYIIKNNTEIINSPKINKFILKRSLELFKQLLGFIIDHQYKNLHFLTNGLILFDNIANMNKDWYFKKVITPMRNILEESPIVKTVDNEMTLLKNAYFPIYKKDSDEIQRKMYHNLVCTKYKSKTVTFEESVNWENRTWEELNLIKIEELIIEEEKLGSEKGTKEEKMTEEEWEYLNLLLEYTKQYEPTLLNVHAIIPDMKEKRHKYSTSFFESKEIHEDMLNILDSINNQWKSQHMHNKITRIEIPKHTMNNAIDSCIESVNDNNELSYIVSSFLPKDNSRRRHIFNFINEILEHHIEAYELKYEIDERLWITSDKYLISEFINKIERYQRDDVQQRFELCHRFVSFLNEQELENKFLNEHKIVPNENYDLCELSKLRDNSNIPQEFKQIVKDCFDIDINKDELNSQISELKCRERSTVQCYQNDINAIFAKMTVNKEQAAILLTHVLPKDQELNSYKTQSKLMLLLKPFETNSQAISTVTIDYAEESLWKLSNEYVKKEIIKENICKSNKLDQLTLSFKFSNDDETIQYLNRCYEFLESGKIMPNQYGTLCDIDKLKDGRGVDEDFLDLLKFINPEEYDYRLTLSDKRIDYAKINRFDIVSFYKKAESELESALKDEKMRDHPEFKEILKRMNKFDEDDCMSFFSNDQRHVAHRNMIYRIYVANVKNFLRKLDDDNADKMDKRRWGFELIQNARDTVSNTPGRKVSIEIIHEPHKYLIFRHDGEDFTFDSLIGLLFKTSEGKEYNANAVGRFGTGFMSTHILNRKIELKGNFSHNGKKSGFQVMINRTGKESKQLIKSAESMIQSFKRSETLEDYTEFKYSIENDRVDEIVKIGLDCIDENIPVTLLSCPEIMQIKVIRNNTEKIYSYKYDTNKIESIKIVKDGSEEGRCFLTASIDVPSKILSQFKDNESNLTITSTLEIQNQSIRHYASESLFCTFPLIGSKHELEFPITINCPSFEPSTERTTIILNKKEKEAATASSVNKEILKQSIQLFKIIVNQCTQLNIKELFILTNGLLLENQKVFNNSFDLEWYKNSFVFEMRKVLEESPIVKTVDNEMTLLKNAYFPIYKKDSDEIQRKMYHNLVCNKYKSKTVTFEESVNWENRTWEELNLIKIEELIIEEEKLGSEKGTKEEKMTEEEWEYLNLLLEYTKQYEPTLLNVHAIIPDMKEKRHKYSTSFFESKEIHEDMLNILDSINNQWKSQHMHNKITRIEIPKHTMNNAIDSCIESVNDNNELSYIVSSFLPKDNSRRRHIFNFINEILEHHIEAYELKYEIDERLWITSDKYLISEFINKIERYQRDDVQQRFELCHRFVSFLNEQELENKFLNEHKIVPNENYDLCELSKLRDNSNIPQEFKQIVKDCFDIDINKDELNSQISELKCRERSTVQCYQNDINAIFAKMTVNKEQAAILLTHVLPKDQELNSYKTQSKLMLLLKPFETNSQAISTVTIDYAEESLWKLSNEYVKKEIIKENICKSNKLDQLTLSFKFSNDDETIQYLNRCYEFLESGKIMPNQYGTLCDIDKLKDGRGVDEDFLDLLKFINPEEYDYRLTLSDKRIDYAKINRFDIVSFYKKAESELESALKDEKMRDHPEFKEILKRMNKFDEDDCMSFFSNDQRHVAHRNMIYRIYVANVKNFLRKLDDDNADKMDKRRWGFELIQNARDTVSNTPGRKVSIEIIHEPHKYLIFRHDGEDFTFDSLIGLLFKTSEGKEYNANAVGRFGTGFMSTHILNRKIELKGNFSHNGKKSGFQVMINRTGKESKQLIKSAESMIQSFKRSETLEDYTEFKYSIENDRVDEIVKIGLDCIDENIPVTLLSCPEIMQIKVIRNNTEKIYSYKYDTNKIESIKIVKDGSEEGRCFLTASIDVPSKILSQFKDNESNLTITSTLEIQNQSIRHYASESLFCTFPLIGSKHELEFPITINCPSFEPSTERTTIILNKKEKEAATASSVNKEILKQSIQLFKIIVNQCTQLNIKELFILTNGLLLENQKVFNNSFDLEWYKNSFVFEMRKVLEESPIVKTVDNEMTLLKNAYFPIYKKDSDEIQRKMYHNLVCNKYKSKTVTFEESVNWENRTWEELNLIKIEELIIEEEKLGSEKGTKEEKMTEEEWEYLNLLLEYTKQYEPTLLNVHAIIPDMKEKRHKYSTSFFESKEIHEDMLNILDSINNQWKSQHMHNKITRIEIPKHTMNNAIDSCIESVNDNNELSYIVSSFLPKDNSRRRHIFNFINEILEHHIEAYELKYEIDERLWITSDKYLISEFINKIERYQRDDVQQRFELCHRFVSFLNEQELENKFLNEHKIVPNENYDLCELSKLRDNSNIPDSFKNGVLTYFNIDINKDELNHKITDIHCSMRSEIALYQNEINDNINSIDKIVAASAFLLHFRPKKEEEDLYTKIEQIQFLYQSFLSEEEKKFISENNLIISFEDVIQTDLSSFALWNNASKNIIDEITKTINKYKQFQEFLDFNNFDEDKAISLLNQCYIYNEDISIPSLDGQMNDYKSHPIQKSDGIDMKFIELITTVDKDDKIKSELAWQGINHSKIVQYNHSQIIAKIQNATRLICQDENLKNDPNIKRLIAEVNKDVMNNILDFNDLNPVDKEKLLIFGKLFVSNLGPRLRELENPSDNIKKRWGWELIQNAKDTIAYETERKVNINFAYDKNHLIFTHDGNDFTLKQYLAMVYKFSEDKHEQKGSTGRFGTGFLTTHIISTEVVLRGNLKSEDGLKGFEVTLNRTGSKDTELEKNMKKTEESKKTFETTFDKTSFEYQYDDAEHFHRVEMGIENLKKNLPLVLLFCRNINTVVIENLDKNEKIEYSLQPESTQNINEIKITKNDKDTEIRRFIFFHIEKESNFVSNRYEFHDRNIEVNAVLEIDSENKIISHRGTESLYCVFPLIGSKHLLPIIINSPDFETSTERDNIFLKDSEEDKNTVDNINYEILGIGLELYQKIIEFCIKNKISCLYYLAEGLNNYIPKEEHFCPITFRKLFLSKAQEILISRPVFLTINGYKCITDATLIDYAFPTKEKADAPKIQKYRKDFYSLYKCVYNNPIEFEESLHWNSLLWSELQAVNHLKLLNKISECKSIDKLPFSNRDQKIQFINDTIDFVYEFDKVQFKEIKLIPNQNEQFCKDESNLYFANDVIEEAVNLIHRLGGEWRQNHVLREIKNNNFLPQHSIQDAEISIKNSITNENIAINSKIMMEYIIPNDQDRIKMHDYSHSILKTPKEAIELPGYSKDIWNSSDNYIIKLFISEIAKLNYVRKPIESVAWLNELILFTYNKGLKVSYLKNIPIFPNQNNDLKQFDSIFKDEIKYQDIKDALNKYCNIDVKDALLHSDFTNDSIFNFNSQHLSDYSTQIDEFFDNNYFFIDKSKFQFSIILLKYICDNKVIRPNQKDLIKALNTLFKNNSEEIELESSMTYSTFRHISSTISNCVNANLKGKTINLFENKMGLKLEEIIECLNIFYRFSTNSAYVPNQQKIFCLHKELMITKNENNIEKIIDFQVSISQHLKPEDALTYVLVMKGIKCPLIENSLDMQKACSKVDSLINEKHNFILSYNKNNNDLKNIMNDLIIYVEKNKCWEYFPNLKQLRDSLIANFIVDKDDRELALTANKIPDEYKEKCLTFIKELSKGNISQEELNSIYKRIFGVHLQGNQTSNTYIYNDYRSLYIYNNNNNRYFYHRYGNRSSSFMGSHSRSHIGNYYGSSSHCMHTDRTSYRTLYDDDYRPYSSNYRPSFLDYGSSLLSFMFSMANSEESMTYNRITGYTGEAYAYEKLRRAGFEVTWANLSDKRERMSISYNGRVYYIKESFEHYDLMAKKDGHTYYYEVKSTIHSFGNEFRISPSQTFFMSTHIPNATKRLMFVFDIRSSNPSDVQLELVPDHLMLKYIEE</sequence>
<accession>A0ABR2KPL6</accession>
<proteinExistence type="predicted"/>
<comment type="caution">
    <text evidence="1">The sequence shown here is derived from an EMBL/GenBank/DDBJ whole genome shotgun (WGS) entry which is preliminary data.</text>
</comment>